<keyword evidence="2" id="KW-1185">Reference proteome</keyword>
<dbReference type="RefSeq" id="WP_263072948.1">
    <property type="nucleotide sequence ID" value="NZ_JAOUSF010000003.1"/>
</dbReference>
<reference evidence="1" key="1">
    <citation type="submission" date="2022-10" db="EMBL/GenBank/DDBJ databases">
        <title>Description of Fervidibacillus gen. nov. in the family Fervidibacillaceae fam. nov. with two species, Fervidibacillus albus sp. nov., and Fervidibacillus halotolerans sp. nov., isolated from tidal flat sediments.</title>
        <authorList>
            <person name="Kwon K.K."/>
            <person name="Yang S.-H."/>
        </authorList>
    </citation>
    <scope>NUCLEOTIDE SEQUENCE</scope>
    <source>
        <strain evidence="1">JCM 19140</strain>
    </source>
</reference>
<sequence length="259" mass="30103">MQVTETMIHSMEEKILEEINHPYLTKQIDLPPINSDKLRILLSILLSQNLSELEVEKYIITVLLIQIALDTHDLVKNDEEYMPHKKRQLTVLAGDYFSGLYYKTLAQIPNVKLVKSLAEGIKIVNENKISIYKNEIATVNDYLASLQQIETALFQQVASFFQDSIWALISKNLLHMNQIIRSKDKLKAYILSNKLKFAGAKLFRSTQVSKEQQIDLWLDNYIEILYHQIEQYIDSHDLHKMLHNKFRGNAKLGHPIVLE</sequence>
<name>A0AAE3IX80_9BACI</name>
<evidence type="ECO:0000313" key="1">
    <source>
        <dbReference type="EMBL" id="MCU9613710.1"/>
    </source>
</evidence>
<comment type="caution">
    <text evidence="1">The sequence shown here is derived from an EMBL/GenBank/DDBJ whole genome shotgun (WGS) entry which is preliminary data.</text>
</comment>
<evidence type="ECO:0000313" key="2">
    <source>
        <dbReference type="Proteomes" id="UP001209318"/>
    </source>
</evidence>
<dbReference type="AlphaFoldDB" id="A0AAE3IX80"/>
<accession>A0AAE3IX80</accession>
<dbReference type="InterPro" id="IPR009920">
    <property type="entry name" value="HEPPP_synth_su1"/>
</dbReference>
<dbReference type="EMBL" id="JAOUSF010000003">
    <property type="protein sequence ID" value="MCU9613710.1"/>
    <property type="molecule type" value="Genomic_DNA"/>
</dbReference>
<organism evidence="1 2">
    <name type="scientific">Perspicuibacillus lycopersici</name>
    <dbReference type="NCBI Taxonomy" id="1325689"/>
    <lineage>
        <taxon>Bacteria</taxon>
        <taxon>Bacillati</taxon>
        <taxon>Bacillota</taxon>
        <taxon>Bacilli</taxon>
        <taxon>Bacillales</taxon>
        <taxon>Bacillaceae</taxon>
        <taxon>Perspicuibacillus</taxon>
    </lineage>
</organism>
<dbReference type="Proteomes" id="UP001209318">
    <property type="component" value="Unassembled WGS sequence"/>
</dbReference>
<dbReference type="Pfam" id="PF07307">
    <property type="entry name" value="HEPPP_synt_1"/>
    <property type="match status" value="1"/>
</dbReference>
<gene>
    <name evidence="1" type="ORF">OEV98_09065</name>
</gene>
<proteinExistence type="predicted"/>
<dbReference type="Gene3D" id="1.20.120.1450">
    <property type="match status" value="1"/>
</dbReference>
<dbReference type="GO" id="GO:0009234">
    <property type="term" value="P:menaquinone biosynthetic process"/>
    <property type="evidence" value="ECO:0007669"/>
    <property type="project" value="InterPro"/>
</dbReference>
<protein>
    <submittedName>
        <fullName evidence="1">Heptaprenyl diphosphate synthase component 1</fullName>
    </submittedName>
</protein>